<evidence type="ECO:0000313" key="2">
    <source>
        <dbReference type="EMBL" id="OGX83917.1"/>
    </source>
</evidence>
<dbReference type="STRING" id="1908236.BEN48_03930"/>
<dbReference type="PROSITE" id="PS51257">
    <property type="entry name" value="PROKAR_LIPOPROTEIN"/>
    <property type="match status" value="1"/>
</dbReference>
<dbReference type="SMART" id="SM00567">
    <property type="entry name" value="EZ_HEAT"/>
    <property type="match status" value="3"/>
</dbReference>
<dbReference type="Gene3D" id="1.25.10.10">
    <property type="entry name" value="Leucine-rich Repeat Variant"/>
    <property type="match status" value="1"/>
</dbReference>
<dbReference type="InterPro" id="IPR021133">
    <property type="entry name" value="HEAT_type_2"/>
</dbReference>
<comment type="caution">
    <text evidence="2">The sequence shown here is derived from an EMBL/GenBank/DDBJ whole genome shotgun (WGS) entry which is preliminary data.</text>
</comment>
<dbReference type="EMBL" id="MDZC01000079">
    <property type="protein sequence ID" value="OGX83917.1"/>
    <property type="molecule type" value="Genomic_DNA"/>
</dbReference>
<protein>
    <recommendedName>
        <fullName evidence="4">HEAT repeat domain-containing protein</fullName>
    </recommendedName>
</protein>
<dbReference type="InterPro" id="IPR016024">
    <property type="entry name" value="ARM-type_fold"/>
</dbReference>
<accession>A0A1G1SZ75</accession>
<dbReference type="SUPFAM" id="SSF48371">
    <property type="entry name" value="ARM repeat"/>
    <property type="match status" value="1"/>
</dbReference>
<evidence type="ECO:0000256" key="1">
    <source>
        <dbReference type="ARBA" id="ARBA00045876"/>
    </source>
</evidence>
<evidence type="ECO:0008006" key="4">
    <source>
        <dbReference type="Google" id="ProtNLM"/>
    </source>
</evidence>
<keyword evidence="3" id="KW-1185">Reference proteome</keyword>
<name>A0A1G1SZ75_9BACT</name>
<reference evidence="2 3" key="1">
    <citation type="submission" date="2016-08" db="EMBL/GenBank/DDBJ databases">
        <title>Hymenobacter coccineus sp. nov., Hymenobacter lapidarius sp. nov. and Hymenobacter glacialis sp. nov., isolated from Antarctic soil.</title>
        <authorList>
            <person name="Sedlacek I."/>
            <person name="Kralova S."/>
            <person name="Kyrova K."/>
            <person name="Maslanova I."/>
            <person name="Stankova E."/>
            <person name="Vrbovska V."/>
            <person name="Nemec M."/>
            <person name="Bartak M."/>
            <person name="Svec P."/>
            <person name="Busse H.-J."/>
            <person name="Pantucek R."/>
        </authorList>
    </citation>
    <scope>NUCLEOTIDE SEQUENCE [LARGE SCALE GENOMIC DNA]</scope>
    <source>
        <strain evidence="2 3">CCM 8648</strain>
    </source>
</reference>
<dbReference type="Pfam" id="PF13646">
    <property type="entry name" value="HEAT_2"/>
    <property type="match status" value="1"/>
</dbReference>
<sequence>MPIRSLRFWPLLLLLAACTRTPRSSVDLDNKYHDAVNRQIGTAQDERNTAALLPFLTNANPIYRREAALAFASVQAPAAVPGLIPLLRDGDYSVRRAAAYALGQTGDSTAVDSLLVRVQLEPDASVRRYVHEALGRTVTRASLPALWRHSTLADTAHAVALALGLNRAALRASPRPKAYSARCRC</sequence>
<gene>
    <name evidence="2" type="ORF">BEN48_03930</name>
</gene>
<dbReference type="InterPro" id="IPR011989">
    <property type="entry name" value="ARM-like"/>
</dbReference>
<dbReference type="PANTHER" id="PTHR12697:SF5">
    <property type="entry name" value="DEOXYHYPUSINE HYDROXYLASE"/>
    <property type="match status" value="1"/>
</dbReference>
<dbReference type="OrthoDB" id="9807797at2"/>
<dbReference type="AlphaFoldDB" id="A0A1G1SZ75"/>
<proteinExistence type="predicted"/>
<dbReference type="PANTHER" id="PTHR12697">
    <property type="entry name" value="PBS LYASE HEAT-LIKE PROTEIN"/>
    <property type="match status" value="1"/>
</dbReference>
<organism evidence="2 3">
    <name type="scientific">Hymenobacter glacialis</name>
    <dbReference type="NCBI Taxonomy" id="1908236"/>
    <lineage>
        <taxon>Bacteria</taxon>
        <taxon>Pseudomonadati</taxon>
        <taxon>Bacteroidota</taxon>
        <taxon>Cytophagia</taxon>
        <taxon>Cytophagales</taxon>
        <taxon>Hymenobacteraceae</taxon>
        <taxon>Hymenobacter</taxon>
    </lineage>
</organism>
<dbReference type="PROSITE" id="PS50077">
    <property type="entry name" value="HEAT_REPEAT"/>
    <property type="match status" value="1"/>
</dbReference>
<evidence type="ECO:0000313" key="3">
    <source>
        <dbReference type="Proteomes" id="UP000177791"/>
    </source>
</evidence>
<dbReference type="InterPro" id="IPR004155">
    <property type="entry name" value="PBS_lyase_HEAT"/>
</dbReference>
<dbReference type="RefSeq" id="WP_070735369.1">
    <property type="nucleotide sequence ID" value="NZ_MDZC01000079.1"/>
</dbReference>
<comment type="function">
    <text evidence="1">Catalyzes the hydroxylation of the N(6)-(4-aminobutyl)-L-lysine intermediate produced by deoxyhypusine synthase/DHPS on a critical lysine of the eukaryotic translation initiation factor 5A/eIF-5A. This is the second step of the post-translational modification of that lysine into an unusual amino acid residue named hypusine. Hypusination is unique to mature eIF-5A factor and is essential for its function.</text>
</comment>
<dbReference type="GO" id="GO:0016491">
    <property type="term" value="F:oxidoreductase activity"/>
    <property type="evidence" value="ECO:0007669"/>
    <property type="project" value="TreeGrafter"/>
</dbReference>
<dbReference type="Proteomes" id="UP000177791">
    <property type="component" value="Unassembled WGS sequence"/>
</dbReference>